<name>A0AAV7EXR4_ARIFI</name>
<comment type="caution">
    <text evidence="2">The sequence shown here is derived from an EMBL/GenBank/DDBJ whole genome shotgun (WGS) entry which is preliminary data.</text>
</comment>
<dbReference type="Proteomes" id="UP000825729">
    <property type="component" value="Unassembled WGS sequence"/>
</dbReference>
<dbReference type="AlphaFoldDB" id="A0AAV7EXR4"/>
<proteinExistence type="predicted"/>
<dbReference type="EMBL" id="JAINDJ010000003">
    <property type="protein sequence ID" value="KAG9453695.1"/>
    <property type="molecule type" value="Genomic_DNA"/>
</dbReference>
<sequence>MNFMRIPRSLGIEGESATAAGDHVCHSDDMADTCRGTQMFLLYCPIQDFRCPKRMDDRRGLATGTRKRRAGRPGPRQATSPNRRGFVCCRLSFSDALLKEEKGDVDC</sequence>
<evidence type="ECO:0000313" key="2">
    <source>
        <dbReference type="EMBL" id="KAG9453695.1"/>
    </source>
</evidence>
<keyword evidence="3" id="KW-1185">Reference proteome</keyword>
<organism evidence="2 3">
    <name type="scientific">Aristolochia fimbriata</name>
    <name type="common">White veined hardy Dutchman's pipe vine</name>
    <dbReference type="NCBI Taxonomy" id="158543"/>
    <lineage>
        <taxon>Eukaryota</taxon>
        <taxon>Viridiplantae</taxon>
        <taxon>Streptophyta</taxon>
        <taxon>Embryophyta</taxon>
        <taxon>Tracheophyta</taxon>
        <taxon>Spermatophyta</taxon>
        <taxon>Magnoliopsida</taxon>
        <taxon>Magnoliidae</taxon>
        <taxon>Piperales</taxon>
        <taxon>Aristolochiaceae</taxon>
        <taxon>Aristolochia</taxon>
    </lineage>
</organism>
<evidence type="ECO:0000313" key="3">
    <source>
        <dbReference type="Proteomes" id="UP000825729"/>
    </source>
</evidence>
<reference evidence="2 3" key="1">
    <citation type="submission" date="2021-07" db="EMBL/GenBank/DDBJ databases">
        <title>The Aristolochia fimbriata genome: insights into angiosperm evolution, floral development and chemical biosynthesis.</title>
        <authorList>
            <person name="Jiao Y."/>
        </authorList>
    </citation>
    <scope>NUCLEOTIDE SEQUENCE [LARGE SCALE GENOMIC DNA]</scope>
    <source>
        <strain evidence="2">IBCAS-2021</strain>
        <tissue evidence="2">Leaf</tissue>
    </source>
</reference>
<gene>
    <name evidence="2" type="ORF">H6P81_006599</name>
</gene>
<feature type="region of interest" description="Disordered" evidence="1">
    <location>
        <begin position="56"/>
        <end position="82"/>
    </location>
</feature>
<evidence type="ECO:0000256" key="1">
    <source>
        <dbReference type="SAM" id="MobiDB-lite"/>
    </source>
</evidence>
<accession>A0AAV7EXR4</accession>
<protein>
    <submittedName>
        <fullName evidence="2">Uncharacterized protein</fullName>
    </submittedName>
</protein>